<organism evidence="1 2">
    <name type="scientific">Phytophthora rubi</name>
    <dbReference type="NCBI Taxonomy" id="129364"/>
    <lineage>
        <taxon>Eukaryota</taxon>
        <taxon>Sar</taxon>
        <taxon>Stramenopiles</taxon>
        <taxon>Oomycota</taxon>
        <taxon>Peronosporomycetes</taxon>
        <taxon>Peronosporales</taxon>
        <taxon>Peronosporaceae</taxon>
        <taxon>Phytophthora</taxon>
    </lineage>
</organism>
<reference evidence="1 2" key="1">
    <citation type="submission" date="2018-08" db="EMBL/GenBank/DDBJ databases">
        <title>Genomic investigation of the strawberry pathogen Phytophthora fragariae indicates pathogenicity is determined by transcriptional variation in three key races.</title>
        <authorList>
            <person name="Adams T.M."/>
            <person name="Armitage A.D."/>
            <person name="Sobczyk M.K."/>
            <person name="Bates H.J."/>
            <person name="Dunwell J.M."/>
            <person name="Nellist C.F."/>
            <person name="Harrison R.J."/>
        </authorList>
    </citation>
    <scope>NUCLEOTIDE SEQUENCE [LARGE SCALE GENOMIC DNA]</scope>
    <source>
        <strain evidence="1 2">SCRP333</strain>
    </source>
</reference>
<keyword evidence="2" id="KW-1185">Reference proteome</keyword>
<sequence length="120" mass="13868">MDRSKFHKRAIIRMAEACPSMTQSELVAWARKKFKLRAKPSRNAISDIMKNAESIMSATYGDDSQHKPTPPPLEMRLAAWNIDMERRNICLSRELVIGIGLQFGRIGLRWRRTSPDLSRR</sequence>
<name>A0A6A4CBH0_9STRA</name>
<gene>
    <name evidence="1" type="ORF">PR003_g26478</name>
</gene>
<evidence type="ECO:0000313" key="1">
    <source>
        <dbReference type="EMBL" id="KAE9285821.1"/>
    </source>
</evidence>
<evidence type="ECO:0000313" key="2">
    <source>
        <dbReference type="Proteomes" id="UP000434957"/>
    </source>
</evidence>
<dbReference type="Gene3D" id="1.10.10.60">
    <property type="entry name" value="Homeodomain-like"/>
    <property type="match status" value="1"/>
</dbReference>
<proteinExistence type="predicted"/>
<dbReference type="AlphaFoldDB" id="A0A6A4CBH0"/>
<dbReference type="EMBL" id="QXFT01003437">
    <property type="protein sequence ID" value="KAE9285821.1"/>
    <property type="molecule type" value="Genomic_DNA"/>
</dbReference>
<comment type="caution">
    <text evidence="1">The sequence shown here is derived from an EMBL/GenBank/DDBJ whole genome shotgun (WGS) entry which is preliminary data.</text>
</comment>
<dbReference type="Proteomes" id="UP000434957">
    <property type="component" value="Unassembled WGS sequence"/>
</dbReference>
<protein>
    <recommendedName>
        <fullName evidence="3">ARS-binding protein 1 N-terminal domain-containing protein</fullName>
    </recommendedName>
</protein>
<accession>A0A6A4CBH0</accession>
<evidence type="ECO:0008006" key="3">
    <source>
        <dbReference type="Google" id="ProtNLM"/>
    </source>
</evidence>